<dbReference type="AlphaFoldDB" id="A0A2R4W0L5"/>
<dbReference type="KEGG" id="taci:TDSAC_0994"/>
<gene>
    <name evidence="1" type="ORF">TDSAC_0994</name>
</gene>
<reference evidence="1 2" key="1">
    <citation type="submission" date="2017-04" db="EMBL/GenBank/DDBJ databases">
        <title>Genomic insights into metabolism of Thermodesulfobium acidiphilum.</title>
        <authorList>
            <person name="Toshchakov S.V."/>
            <person name="Frolov E.N."/>
            <person name="Kublanov I.V."/>
            <person name="Samarov N.I."/>
            <person name="Novikov A."/>
            <person name="Lebedinsky A.V."/>
            <person name="Bonch-Osmolovskaya E.A."/>
            <person name="Chernyh N.A."/>
        </authorList>
    </citation>
    <scope>NUCLEOTIDE SEQUENCE [LARGE SCALE GENOMIC DNA]</scope>
    <source>
        <strain evidence="1 2">3127-1</strain>
    </source>
</reference>
<dbReference type="RefSeq" id="WP_150130299.1">
    <property type="nucleotide sequence ID" value="NZ_CP020921.1"/>
</dbReference>
<dbReference type="EMBL" id="CP020921">
    <property type="protein sequence ID" value="AWB10347.1"/>
    <property type="molecule type" value="Genomic_DNA"/>
</dbReference>
<keyword evidence="2" id="KW-1185">Reference proteome</keyword>
<evidence type="ECO:0000313" key="2">
    <source>
        <dbReference type="Proteomes" id="UP000244792"/>
    </source>
</evidence>
<dbReference type="Proteomes" id="UP000244792">
    <property type="component" value="Chromosome"/>
</dbReference>
<proteinExistence type="predicted"/>
<name>A0A2R4W0L5_THEAF</name>
<dbReference type="OrthoDB" id="5116562at2"/>
<accession>A0A2R4W0L5</accession>
<organism evidence="1 2">
    <name type="scientific">Thermodesulfobium acidiphilum</name>
    <dbReference type="NCBI Taxonomy" id="1794699"/>
    <lineage>
        <taxon>Bacteria</taxon>
        <taxon>Pseudomonadati</taxon>
        <taxon>Thermodesulfobiota</taxon>
        <taxon>Thermodesulfobiia</taxon>
        <taxon>Thermodesulfobiales</taxon>
        <taxon>Thermodesulfobiaceae</taxon>
        <taxon>Thermodesulfobium</taxon>
    </lineage>
</organism>
<evidence type="ECO:0000313" key="1">
    <source>
        <dbReference type="EMBL" id="AWB10347.1"/>
    </source>
</evidence>
<protein>
    <submittedName>
        <fullName evidence="1">Uncharacterized protein</fullName>
    </submittedName>
</protein>
<sequence>MAFRCASENRILDPCFTTAFKGVLACNINPFNKDIILLKLTKFLDGIKPNELNKEDNEWGFLVQLDNNVLCAKLTGTRFVSNVVIYPYVCWYAGKQGQRRLF</sequence>